<dbReference type="EMBL" id="BOMM01000100">
    <property type="protein sequence ID" value="GIE16785.1"/>
    <property type="molecule type" value="Genomic_DNA"/>
</dbReference>
<evidence type="ECO:0000313" key="2">
    <source>
        <dbReference type="Proteomes" id="UP000598174"/>
    </source>
</evidence>
<dbReference type="AlphaFoldDB" id="A0A919MLF9"/>
<dbReference type="RefSeq" id="WP_203823106.1">
    <property type="nucleotide sequence ID" value="NZ_BAAABP010000005.1"/>
</dbReference>
<gene>
    <name evidence="1" type="ORF">Afe05nite_86250</name>
</gene>
<sequence>MSDHLERRDGALAVCHNGRVVDLVPDGVDASDQTTREGLFAAAAAEIGVVVGDLEILAICPVHPQSSAVDCIDCDPIEA</sequence>
<proteinExistence type="predicted"/>
<name>A0A919MLF9_9ACTN</name>
<accession>A0A919MLF9</accession>
<dbReference type="Proteomes" id="UP000598174">
    <property type="component" value="Unassembled WGS sequence"/>
</dbReference>
<organism evidence="1 2">
    <name type="scientific">Paractinoplanes ferrugineus</name>
    <dbReference type="NCBI Taxonomy" id="113564"/>
    <lineage>
        <taxon>Bacteria</taxon>
        <taxon>Bacillati</taxon>
        <taxon>Actinomycetota</taxon>
        <taxon>Actinomycetes</taxon>
        <taxon>Micromonosporales</taxon>
        <taxon>Micromonosporaceae</taxon>
        <taxon>Paractinoplanes</taxon>
    </lineage>
</organism>
<evidence type="ECO:0000313" key="1">
    <source>
        <dbReference type="EMBL" id="GIE16785.1"/>
    </source>
</evidence>
<keyword evidence="2" id="KW-1185">Reference proteome</keyword>
<protein>
    <submittedName>
        <fullName evidence="1">Uncharacterized protein</fullName>
    </submittedName>
</protein>
<reference evidence="1" key="1">
    <citation type="submission" date="2021-01" db="EMBL/GenBank/DDBJ databases">
        <title>Whole genome shotgun sequence of Actinoplanes ferrugineus NBRC 15555.</title>
        <authorList>
            <person name="Komaki H."/>
            <person name="Tamura T."/>
        </authorList>
    </citation>
    <scope>NUCLEOTIDE SEQUENCE</scope>
    <source>
        <strain evidence="1">NBRC 15555</strain>
    </source>
</reference>
<comment type="caution">
    <text evidence="1">The sequence shown here is derived from an EMBL/GenBank/DDBJ whole genome shotgun (WGS) entry which is preliminary data.</text>
</comment>